<protein>
    <submittedName>
        <fullName evidence="1">Uncharacterized protein</fullName>
    </submittedName>
</protein>
<evidence type="ECO:0000313" key="1">
    <source>
        <dbReference type="EMBL" id="QDT62427.1"/>
    </source>
</evidence>
<proteinExistence type="predicted"/>
<name>A0A517T221_9BACT</name>
<dbReference type="EMBL" id="CP036272">
    <property type="protein sequence ID" value="QDT62427.1"/>
    <property type="molecule type" value="Genomic_DNA"/>
</dbReference>
<dbReference type="Proteomes" id="UP000315003">
    <property type="component" value="Chromosome"/>
</dbReference>
<gene>
    <name evidence="1" type="ORF">SV7mr_49750</name>
</gene>
<evidence type="ECO:0000313" key="2">
    <source>
        <dbReference type="Proteomes" id="UP000315003"/>
    </source>
</evidence>
<dbReference type="AlphaFoldDB" id="A0A517T221"/>
<sequence>MPDLSLDIERRVAISLAVGRYLRSADRFNEASREFTGACKSLRKQLGTGQRFVVQIDFKHYLVTSDRDGNFDIEHIQSL</sequence>
<accession>A0A517T221</accession>
<organism evidence="1 2">
    <name type="scientific">Stieleria bergensis</name>
    <dbReference type="NCBI Taxonomy" id="2528025"/>
    <lineage>
        <taxon>Bacteria</taxon>
        <taxon>Pseudomonadati</taxon>
        <taxon>Planctomycetota</taxon>
        <taxon>Planctomycetia</taxon>
        <taxon>Pirellulales</taxon>
        <taxon>Pirellulaceae</taxon>
        <taxon>Stieleria</taxon>
    </lineage>
</organism>
<dbReference type="RefSeq" id="WP_145277191.1">
    <property type="nucleotide sequence ID" value="NZ_CP036272.1"/>
</dbReference>
<keyword evidence="2" id="KW-1185">Reference proteome</keyword>
<dbReference type="OrthoDB" id="281004at2"/>
<reference evidence="1 2" key="1">
    <citation type="submission" date="2019-02" db="EMBL/GenBank/DDBJ databases">
        <title>Deep-cultivation of Planctomycetes and their phenomic and genomic characterization uncovers novel biology.</title>
        <authorList>
            <person name="Wiegand S."/>
            <person name="Jogler M."/>
            <person name="Boedeker C."/>
            <person name="Pinto D."/>
            <person name="Vollmers J."/>
            <person name="Rivas-Marin E."/>
            <person name="Kohn T."/>
            <person name="Peeters S.H."/>
            <person name="Heuer A."/>
            <person name="Rast P."/>
            <person name="Oberbeckmann S."/>
            <person name="Bunk B."/>
            <person name="Jeske O."/>
            <person name="Meyerdierks A."/>
            <person name="Storesund J.E."/>
            <person name="Kallscheuer N."/>
            <person name="Luecker S."/>
            <person name="Lage O.M."/>
            <person name="Pohl T."/>
            <person name="Merkel B.J."/>
            <person name="Hornburger P."/>
            <person name="Mueller R.-W."/>
            <person name="Bruemmer F."/>
            <person name="Labrenz M."/>
            <person name="Spormann A.M."/>
            <person name="Op den Camp H."/>
            <person name="Overmann J."/>
            <person name="Amann R."/>
            <person name="Jetten M.S.M."/>
            <person name="Mascher T."/>
            <person name="Medema M.H."/>
            <person name="Devos D.P."/>
            <person name="Kaster A.-K."/>
            <person name="Ovreas L."/>
            <person name="Rohde M."/>
            <person name="Galperin M.Y."/>
            <person name="Jogler C."/>
        </authorList>
    </citation>
    <scope>NUCLEOTIDE SEQUENCE [LARGE SCALE GENOMIC DNA]</scope>
    <source>
        <strain evidence="1 2">SV_7m_r</strain>
    </source>
</reference>